<organism evidence="1 2">
    <name type="scientific">Streptomyces shenzhenensis</name>
    <dbReference type="NCBI Taxonomy" id="943815"/>
    <lineage>
        <taxon>Bacteria</taxon>
        <taxon>Bacillati</taxon>
        <taxon>Actinomycetota</taxon>
        <taxon>Actinomycetes</taxon>
        <taxon>Kitasatosporales</taxon>
        <taxon>Streptomycetaceae</taxon>
        <taxon>Streptomyces</taxon>
    </lineage>
</organism>
<protein>
    <recommendedName>
        <fullName evidence="3">DNA primase/polymerase bifunctional N-terminal domain-containing protein</fullName>
    </recommendedName>
</protein>
<dbReference type="RefSeq" id="WP_121895054.1">
    <property type="nucleotide sequence ID" value="NZ_PENI01000047.1"/>
</dbReference>
<proteinExistence type="predicted"/>
<name>A0A3M0HRM8_9ACTN</name>
<dbReference type="AlphaFoldDB" id="A0A3M0HRM8"/>
<dbReference type="Proteomes" id="UP000270471">
    <property type="component" value="Unassembled WGS sequence"/>
</dbReference>
<reference evidence="1 2" key="1">
    <citation type="submission" date="2017-11" db="EMBL/GenBank/DDBJ databases">
        <title>Draft genome of actinobacteria isolated from guarana (Paullinia cupana (Mart.) Ducke.</title>
        <authorList>
            <person name="Siqueira K.A."/>
            <person name="Liotti R.G."/>
            <person name="Mendes T.A.O."/>
            <person name="Soares M.A."/>
        </authorList>
    </citation>
    <scope>NUCLEOTIDE SEQUENCE [LARGE SCALE GENOMIC DNA]</scope>
    <source>
        <strain evidence="1 2">193</strain>
    </source>
</reference>
<sequence>MTSETLMPPAAEAVAEWLLTCAIWDEGQAKEEWSTQGVTLVQCGRRFCAIRLPLPLVNGAADNDDPATVDTYLKTALHGAPVFRGVTGQWLYVLVESRGAARWEVHGIECIRDQQLGVPRPDLIGYPGRTASGRRGFGPLVRWWSSVG</sequence>
<dbReference type="EMBL" id="PENI01000047">
    <property type="protein sequence ID" value="RMB80101.1"/>
    <property type="molecule type" value="Genomic_DNA"/>
</dbReference>
<evidence type="ECO:0000313" key="2">
    <source>
        <dbReference type="Proteomes" id="UP000270471"/>
    </source>
</evidence>
<accession>A0A3M0HRM8</accession>
<comment type="caution">
    <text evidence="1">The sequence shown here is derived from an EMBL/GenBank/DDBJ whole genome shotgun (WGS) entry which is preliminary data.</text>
</comment>
<evidence type="ECO:0008006" key="3">
    <source>
        <dbReference type="Google" id="ProtNLM"/>
    </source>
</evidence>
<dbReference type="OrthoDB" id="4232363at2"/>
<keyword evidence="2" id="KW-1185">Reference proteome</keyword>
<gene>
    <name evidence="1" type="ORF">CTZ28_41865</name>
</gene>
<evidence type="ECO:0000313" key="1">
    <source>
        <dbReference type="EMBL" id="RMB80101.1"/>
    </source>
</evidence>